<dbReference type="AlphaFoldDB" id="A0A6S6WBQ7"/>
<reference evidence="1" key="1">
    <citation type="submission" date="2021-02" db="EMBL/GenBank/DDBJ databases">
        <authorList>
            <person name="Syme A R."/>
            <person name="Syme A R."/>
            <person name="Moolhuijzen P."/>
        </authorList>
    </citation>
    <scope>NUCLEOTIDE SEQUENCE</scope>
    <source>
        <strain evidence="1">W1-1</strain>
    </source>
</reference>
<protein>
    <recommendedName>
        <fullName evidence="3">F-box domain-containing protein</fullName>
    </recommendedName>
</protein>
<proteinExistence type="predicted"/>
<name>A0A6S6WBQ7_9PLEO</name>
<sequence length="160" mass="19250">MVDKLSFLSLPSELRLKVYGYMAMADTDPSIHAGMRSTCRTIRREFNHELMKDIEQEFDNYRDYLEERHYGVKQVIISYKTEDVSPDVLRNAEFDLNRVSMFYMDWVQTTMTLQAVTTVHMVLIRYDNIPDEFRHMSLRPRTWRGQITEFFENLENYEQP</sequence>
<dbReference type="Proteomes" id="UP000472372">
    <property type="component" value="Chromosome 8"/>
</dbReference>
<organism evidence="1 2">
    <name type="scientific">Pyrenophora teres f. teres</name>
    <dbReference type="NCBI Taxonomy" id="97479"/>
    <lineage>
        <taxon>Eukaryota</taxon>
        <taxon>Fungi</taxon>
        <taxon>Dikarya</taxon>
        <taxon>Ascomycota</taxon>
        <taxon>Pezizomycotina</taxon>
        <taxon>Dothideomycetes</taxon>
        <taxon>Pleosporomycetidae</taxon>
        <taxon>Pleosporales</taxon>
        <taxon>Pleosporineae</taxon>
        <taxon>Pleosporaceae</taxon>
        <taxon>Pyrenophora</taxon>
    </lineage>
</organism>
<gene>
    <name evidence="1" type="ORF">PTTW11_09079</name>
</gene>
<accession>A0A6S6WBQ7</accession>
<evidence type="ECO:0000313" key="2">
    <source>
        <dbReference type="Proteomes" id="UP000472372"/>
    </source>
</evidence>
<dbReference type="EMBL" id="HG992984">
    <property type="protein sequence ID" value="CAE7202685.1"/>
    <property type="molecule type" value="Genomic_DNA"/>
</dbReference>
<evidence type="ECO:0008006" key="3">
    <source>
        <dbReference type="Google" id="ProtNLM"/>
    </source>
</evidence>
<evidence type="ECO:0000313" key="1">
    <source>
        <dbReference type="EMBL" id="CAE7202685.1"/>
    </source>
</evidence>